<sequence>MPTFNLIGPGRLGKTLARLLVASGNYQLLGIAGGAQPDAAREFIGAGEIGTLATLPPADFWLIAVPDGAIADVARQLAAASAIRPGDVVFHCSGAGEAALLAPLQAKGAKMASLHPVFSFADPALAAQTFAGTRCALEGDALACERLEALVRTIGGEPFRLAPGGKAAYHAALCVASNYLVTLSQLALDTAALAGMNEAEALPLLHGLMTQTLANVGRLGPAAALTGPIVRGDAGTVATHRAALGVAPALDDAYCRLGLATVALAGPRLTAGEQAALLTALSNGRV</sequence>
<dbReference type="Pfam" id="PF10728">
    <property type="entry name" value="DUF2520"/>
    <property type="match status" value="1"/>
</dbReference>
<dbReference type="InterPro" id="IPR008927">
    <property type="entry name" value="6-PGluconate_DH-like_C_sf"/>
</dbReference>
<dbReference type="Pfam" id="PF10727">
    <property type="entry name" value="Rossmann-like"/>
    <property type="match status" value="1"/>
</dbReference>
<accession>A0A8J7FJP8</accession>
<dbReference type="SUPFAM" id="SSF51735">
    <property type="entry name" value="NAD(P)-binding Rossmann-fold domains"/>
    <property type="match status" value="1"/>
</dbReference>
<feature type="domain" description="Putative oxidoreductase/dehydrogenase Rossmann-like" evidence="1">
    <location>
        <begin position="7"/>
        <end position="116"/>
    </location>
</feature>
<dbReference type="InterPro" id="IPR018931">
    <property type="entry name" value="DUF2520"/>
</dbReference>
<dbReference type="Proteomes" id="UP000604481">
    <property type="component" value="Unassembled WGS sequence"/>
</dbReference>
<dbReference type="PANTHER" id="PTHR40459:SF1">
    <property type="entry name" value="CONSERVED HYPOTHETICAL ALANINE AND LEUCINE RICH PROTEIN"/>
    <property type="match status" value="1"/>
</dbReference>
<dbReference type="InterPro" id="IPR037108">
    <property type="entry name" value="TM1727-like_C_sf"/>
</dbReference>
<feature type="domain" description="DUF2520" evidence="2">
    <location>
        <begin position="135"/>
        <end position="260"/>
    </location>
</feature>
<dbReference type="EMBL" id="JADFUA010000003">
    <property type="protein sequence ID" value="MBE9609122.1"/>
    <property type="molecule type" value="Genomic_DNA"/>
</dbReference>
<evidence type="ECO:0000259" key="2">
    <source>
        <dbReference type="Pfam" id="PF10728"/>
    </source>
</evidence>
<dbReference type="InterPro" id="IPR019665">
    <property type="entry name" value="OxRdtase/DH_put_Rossmann_dom"/>
</dbReference>
<evidence type="ECO:0000313" key="3">
    <source>
        <dbReference type="EMBL" id="MBE9609122.1"/>
    </source>
</evidence>
<evidence type="ECO:0000313" key="4">
    <source>
        <dbReference type="Proteomes" id="UP000604481"/>
    </source>
</evidence>
<dbReference type="Gene3D" id="3.40.50.720">
    <property type="entry name" value="NAD(P)-binding Rossmann-like Domain"/>
    <property type="match status" value="1"/>
</dbReference>
<proteinExistence type="predicted"/>
<keyword evidence="4" id="KW-1185">Reference proteome</keyword>
<name>A0A8J7FJP8_9NEIS</name>
<dbReference type="AlphaFoldDB" id="A0A8J7FJP8"/>
<organism evidence="3 4">
    <name type="scientific">Chitinilyticum piscinae</name>
    <dbReference type="NCBI Taxonomy" id="2866724"/>
    <lineage>
        <taxon>Bacteria</taxon>
        <taxon>Pseudomonadati</taxon>
        <taxon>Pseudomonadota</taxon>
        <taxon>Betaproteobacteria</taxon>
        <taxon>Neisseriales</taxon>
        <taxon>Chitinibacteraceae</taxon>
        <taxon>Chitinilyticum</taxon>
    </lineage>
</organism>
<protein>
    <submittedName>
        <fullName evidence="3">DUF2520 domain-containing protein</fullName>
    </submittedName>
</protein>
<comment type="caution">
    <text evidence="3">The sequence shown here is derived from an EMBL/GenBank/DDBJ whole genome shotgun (WGS) entry which is preliminary data.</text>
</comment>
<gene>
    <name evidence="3" type="ORF">INR99_07160</name>
</gene>
<dbReference type="RefSeq" id="WP_194115641.1">
    <property type="nucleotide sequence ID" value="NZ_JADFUA010000003.1"/>
</dbReference>
<evidence type="ECO:0000259" key="1">
    <source>
        <dbReference type="Pfam" id="PF10727"/>
    </source>
</evidence>
<dbReference type="InterPro" id="IPR036291">
    <property type="entry name" value="NAD(P)-bd_dom_sf"/>
</dbReference>
<dbReference type="SUPFAM" id="SSF48179">
    <property type="entry name" value="6-phosphogluconate dehydrogenase C-terminal domain-like"/>
    <property type="match status" value="1"/>
</dbReference>
<dbReference type="PANTHER" id="PTHR40459">
    <property type="entry name" value="CONSERVED HYPOTHETICAL ALANINE AND LEUCINE RICH PROTEIN"/>
    <property type="match status" value="1"/>
</dbReference>
<dbReference type="Gene3D" id="1.10.1040.20">
    <property type="entry name" value="ProC-like, C-terminal domain"/>
    <property type="match status" value="1"/>
</dbReference>
<reference evidence="3 4" key="1">
    <citation type="submission" date="2020-10" db="EMBL/GenBank/DDBJ databases">
        <title>The genome sequence of Chitinilyticum litopenaei 4Y14.</title>
        <authorList>
            <person name="Liu Y."/>
        </authorList>
    </citation>
    <scope>NUCLEOTIDE SEQUENCE [LARGE SCALE GENOMIC DNA]</scope>
    <source>
        <strain evidence="3 4">4Y14</strain>
    </source>
</reference>